<dbReference type="InterPro" id="IPR038417">
    <property type="entry name" value="Alpga-gal_N_sf"/>
</dbReference>
<dbReference type="Gene3D" id="2.70.98.60">
    <property type="entry name" value="alpha-galactosidase from lactobacil brevis"/>
    <property type="match status" value="1"/>
</dbReference>
<dbReference type="InterPro" id="IPR013785">
    <property type="entry name" value="Aldolase_TIM"/>
</dbReference>
<evidence type="ECO:0008006" key="5">
    <source>
        <dbReference type="Google" id="ProtNLM"/>
    </source>
</evidence>
<dbReference type="EMBL" id="BAABJR010000009">
    <property type="protein sequence ID" value="GAA5210966.1"/>
    <property type="molecule type" value="Genomic_DNA"/>
</dbReference>
<dbReference type="Pfam" id="PF02065">
    <property type="entry name" value="Melibiase"/>
    <property type="match status" value="1"/>
</dbReference>
<dbReference type="RefSeq" id="WP_345632310.1">
    <property type="nucleotide sequence ID" value="NZ_BAABJR010000009.1"/>
</dbReference>
<organism evidence="3 4">
    <name type="scientific">Streptomyces thinghirensis</name>
    <dbReference type="NCBI Taxonomy" id="551547"/>
    <lineage>
        <taxon>Bacteria</taxon>
        <taxon>Bacillati</taxon>
        <taxon>Actinomycetota</taxon>
        <taxon>Actinomycetes</taxon>
        <taxon>Kitasatosporales</taxon>
        <taxon>Streptomycetaceae</taxon>
        <taxon>Streptomyces</taxon>
    </lineage>
</organism>
<dbReference type="Gene3D" id="3.20.20.70">
    <property type="entry name" value="Aldolase class I"/>
    <property type="match status" value="1"/>
</dbReference>
<evidence type="ECO:0000256" key="2">
    <source>
        <dbReference type="ARBA" id="ARBA00023295"/>
    </source>
</evidence>
<evidence type="ECO:0000313" key="3">
    <source>
        <dbReference type="EMBL" id="GAA5210966.1"/>
    </source>
</evidence>
<dbReference type="InterPro" id="IPR017853">
    <property type="entry name" value="GH"/>
</dbReference>
<dbReference type="InterPro" id="IPR050985">
    <property type="entry name" value="Alpha-glycosidase_related"/>
</dbReference>
<protein>
    <recommendedName>
        <fullName evidence="5">Alpha-galactosidase</fullName>
    </recommendedName>
</protein>
<keyword evidence="4" id="KW-1185">Reference proteome</keyword>
<keyword evidence="2" id="KW-0326">Glycosidase</keyword>
<dbReference type="CDD" id="cd14791">
    <property type="entry name" value="GH36"/>
    <property type="match status" value="1"/>
</dbReference>
<dbReference type="PANTHER" id="PTHR43053">
    <property type="entry name" value="GLYCOSIDASE FAMILY 31"/>
    <property type="match status" value="1"/>
</dbReference>
<proteinExistence type="predicted"/>
<name>A0ABP9T821_9ACTN</name>
<dbReference type="Proteomes" id="UP001499878">
    <property type="component" value="Unassembled WGS sequence"/>
</dbReference>
<comment type="caution">
    <text evidence="3">The sequence shown here is derived from an EMBL/GenBank/DDBJ whole genome shotgun (WGS) entry which is preliminary data.</text>
</comment>
<evidence type="ECO:0000313" key="4">
    <source>
        <dbReference type="Proteomes" id="UP001499878"/>
    </source>
</evidence>
<accession>A0ABP9T821</accession>
<dbReference type="PRINTS" id="PR00743">
    <property type="entry name" value="GLHYDRLASE36"/>
</dbReference>
<sequence length="693" mass="75892">MLTTWGADGLFLHFTQTDGGMRLSGLNGSHAGRASLPLAEVIIRGRGRAGTSGKRQVDSEVSRRLRYVRHATAENRLTVHLHDPVTDVGVAAHYRRTPGLPVITAWAEVTAGDREVVLEHVSSFVVAGVAESLGAGRRWEQEVTCWWADNPWSGEYRWKGRPLSEAGLVDTGMTRYGQTGSKNRVTWTSTGSWPSSEQLPMGWLAGPAATLAWQIEHNGSWHAEVADRFDEVYLLLSGPGQREHQWSVRLAPGERFTGVPATISLAPDRDAALAALTAHRRTHRRPHPDTRTLPVVFNDFMNCLMGDPTTDRLLPLIDAAAAAGSEYFCIDAGWYDDERAGEGPGGVPGWWDTVGHWEPAPSRFPGGLSEVTDAIRAAGMVPGLWLEPEVIGVRNPLAARLPEEAFFRRDGRRLSEWGRHQLDLRHPAAVAHLDRTVDRLVTTYGLGYLKLDYNIDIGAGTDSAPHDAGHGLLEHNRAYLRWLEAVMDRHPSLVLEGCAAGGMRVDHATLARVPVQSLTDQQDARLIAAIAAAAPACVPPEQGAVWAYPDREQTDAEIAFTMISSMLGRIHLSGRLDLLDTHQLGEVARAVAVYRTYRHRLPDAVPSWPLGLPGWRDEWLALALDLDTERLLAVWRRGADTSVKEIRIPAGFGKVHTLHSASGSCSAVRGPVGDTLHVTLPEPWSAVLLRLTP</sequence>
<reference evidence="4" key="1">
    <citation type="journal article" date="2019" name="Int. J. Syst. Evol. Microbiol.">
        <title>The Global Catalogue of Microorganisms (GCM) 10K type strain sequencing project: providing services to taxonomists for standard genome sequencing and annotation.</title>
        <authorList>
            <consortium name="The Broad Institute Genomics Platform"/>
            <consortium name="The Broad Institute Genome Sequencing Center for Infectious Disease"/>
            <person name="Wu L."/>
            <person name="Ma J."/>
        </authorList>
    </citation>
    <scope>NUCLEOTIDE SEQUENCE [LARGE SCALE GENOMIC DNA]</scope>
    <source>
        <strain evidence="4">JCM 18306</strain>
    </source>
</reference>
<dbReference type="PANTHER" id="PTHR43053:SF3">
    <property type="entry name" value="ALPHA-GALACTOSIDASE C-RELATED"/>
    <property type="match status" value="1"/>
</dbReference>
<gene>
    <name evidence="3" type="ORF">GCM10023323_40720</name>
</gene>
<dbReference type="InterPro" id="IPR002252">
    <property type="entry name" value="Glyco_hydro_36"/>
</dbReference>
<keyword evidence="1" id="KW-0378">Hydrolase</keyword>
<evidence type="ECO:0000256" key="1">
    <source>
        <dbReference type="ARBA" id="ARBA00022801"/>
    </source>
</evidence>
<dbReference type="SUPFAM" id="SSF51445">
    <property type="entry name" value="(Trans)glycosidases"/>
    <property type="match status" value="1"/>
</dbReference>